<feature type="compositionally biased region" description="Low complexity" evidence="1">
    <location>
        <begin position="414"/>
        <end position="447"/>
    </location>
</feature>
<organism evidence="4 5">
    <name type="scientific">Sphaerisporangium rufum</name>
    <dbReference type="NCBI Taxonomy" id="1381558"/>
    <lineage>
        <taxon>Bacteria</taxon>
        <taxon>Bacillati</taxon>
        <taxon>Actinomycetota</taxon>
        <taxon>Actinomycetes</taxon>
        <taxon>Streptosporangiales</taxon>
        <taxon>Streptosporangiaceae</taxon>
        <taxon>Sphaerisporangium</taxon>
    </lineage>
</organism>
<feature type="compositionally biased region" description="Low complexity" evidence="1">
    <location>
        <begin position="564"/>
        <end position="576"/>
    </location>
</feature>
<dbReference type="InterPro" id="IPR051425">
    <property type="entry name" value="Formin_Homology"/>
</dbReference>
<feature type="compositionally biased region" description="Low complexity" evidence="1">
    <location>
        <begin position="595"/>
        <end position="611"/>
    </location>
</feature>
<gene>
    <name evidence="4" type="ORF">Sru01_54900</name>
</gene>
<feature type="region of interest" description="Disordered" evidence="1">
    <location>
        <begin position="626"/>
        <end position="666"/>
    </location>
</feature>
<keyword evidence="2" id="KW-0812">Transmembrane</keyword>
<feature type="compositionally biased region" description="Basic and acidic residues" evidence="1">
    <location>
        <begin position="685"/>
        <end position="695"/>
    </location>
</feature>
<feature type="compositionally biased region" description="Low complexity" evidence="1">
    <location>
        <begin position="626"/>
        <end position="646"/>
    </location>
</feature>
<keyword evidence="2" id="KW-1133">Transmembrane helix</keyword>
<feature type="compositionally biased region" description="Basic and acidic residues" evidence="1">
    <location>
        <begin position="959"/>
        <end position="975"/>
    </location>
</feature>
<proteinExistence type="predicted"/>
<feature type="compositionally biased region" description="Low complexity" evidence="1">
    <location>
        <begin position="377"/>
        <end position="388"/>
    </location>
</feature>
<dbReference type="InterPro" id="IPR057746">
    <property type="entry name" value="CpnT-like_N"/>
</dbReference>
<evidence type="ECO:0000259" key="3">
    <source>
        <dbReference type="Pfam" id="PF25547"/>
    </source>
</evidence>
<dbReference type="RefSeq" id="WP_203991360.1">
    <property type="nucleotide sequence ID" value="NZ_BOOU01000074.1"/>
</dbReference>
<comment type="caution">
    <text evidence="4">The sequence shown here is derived from an EMBL/GenBank/DDBJ whole genome shotgun (WGS) entry which is preliminary data.</text>
</comment>
<reference evidence="4" key="1">
    <citation type="submission" date="2021-01" db="EMBL/GenBank/DDBJ databases">
        <title>Whole genome shotgun sequence of Sphaerisporangium rufum NBRC 109079.</title>
        <authorList>
            <person name="Komaki H."/>
            <person name="Tamura T."/>
        </authorList>
    </citation>
    <scope>NUCLEOTIDE SEQUENCE</scope>
    <source>
        <strain evidence="4">NBRC 109079</strain>
    </source>
</reference>
<evidence type="ECO:0000313" key="5">
    <source>
        <dbReference type="Proteomes" id="UP000655287"/>
    </source>
</evidence>
<keyword evidence="5" id="KW-1185">Reference proteome</keyword>
<name>A0A919R761_9ACTN</name>
<accession>A0A919R761</accession>
<feature type="compositionally biased region" description="Low complexity" evidence="1">
    <location>
        <begin position="330"/>
        <end position="340"/>
    </location>
</feature>
<feature type="transmembrane region" description="Helical" evidence="2">
    <location>
        <begin position="122"/>
        <end position="140"/>
    </location>
</feature>
<sequence>MSGLNLNDLPEPVRSLVPYLVGGVYPEAEPSLLATLSDELVECATAVTALNADGVSSVARLLASDAWQGAAHARFAAIWQGLGGEKGANPSIEQFVQLIAAAVAEESAALREHAVRMQYTRWMTWASLLVLAVTLVALMWNPAGWTMVQPRIMLTRLSLQQLQRQVLLAMVKFGAVSGAMDLGVQAAQMTPWGLRRPGEFDWASIGTSTVAGAAGGALFAGLGHAAARLPQQGLAALSQGVAGQAVLGGVSNAAAAVPLLALSGDLDGAHLLQALSSGVIGGIGPVGEHRSTDLAAAAPDALHRVVPDLGDLHPEGASPPGQAGPGGPAVLGAGRPAAGADSALGRSGPPGGGIAEGPTARSVRPDVGRPDGGGGSSAARPSAEVAAAGRRPGDVAEDGGRRWSQSGDDERTAADSASRSAAQPASESHQPAARDAGPAGRDPGAGAFDTTPSRSLTGDRPDGAGDRFTAARQTPPAGAGPPVADRLGTSADVPPLRSGGRTGDVTPATSPAGHPGHGPSPADSGAPGVRPERPATHPVAGGGPPPVLVRETPVPSAGQSPPLHAGQPAPHAGQPASLHAGEAGSRLGDRPPAVPAGRAAGPGPAGRADHAGPAVNRIEALINQPATTPAPWAGGTDTAPPATPTQADHRGGYHVPAAPAGDTGSSSVLRWMKKVFTGPGEGSEAAERSPYRGDVDGSAPAVTRPDGSDGRVPVRRILDDEQAARLRGRYANVITARETPVYPSAWADLPHWAVRSSDVPSMMASSDLTVRRFDVRGNDGVIRSVTEFTLTVTFADDFPPPRVMERAREAVDRYFNFQHRLPDGSQLHVRLEAAAGSGRPDALVEVRPGRGDRPDERANANLWFVDMPRSVYAHEIAHHLGFPDEYVEAGRHGHGSLTATRVRPDDSLMGSTRQWLQSGYLCDPLGRPVPALVSLRDRHIEDLFARAEEGGLGSGPRPAPHESTRPAIEPKDWRQPSRSGDFAPWQYADLRIRFPAGDRSPLEHILLLDQMTAVFDEVPRLRLKPGHLAYTESLLQAAGEIYDSPRLDLYHDGELRRLRRLAELWRMSAGGLAPDAETLRLRTGQVLGLPPGAVPETAQIDALARLLSLPSGRGTPAAGPVPGGDMVLHRRAAEYLGAPPSIETTRAAVRIIAEAAAADPGLLAVGGEPLGRTMTRMGDDYLVEAGHPPKVFERLIPDAADAAAIRVVADGAGRHVLQLLHKNRYMSDDFALGADPSRLSPSMNESELLAAADLPLLRQLPAAGFTRVLVGVFSTAQDAPLIELWRHHEGGQQVIAEVHDGRLAELYVERYRDSADGLLAGSRPLGAVPVMDSRDGSWAKGVSGLRLATPWMSYTLARISIGEPVHDVLIFDDIRPEDLGVDSGRPRTERTGFVVGGVNETGLVRSLDEISGRRLLPEDRELLARDNEVVRAAGLSHSDVAAPARALARLYEIGALEASRTHEIPFGGRRYLVSAEMVLRLPSAFDGELRDFAHITVEDPVTGQRLTISSRTAEEIARYGHYGDPEPGGEPPTAARVPPEDLIRLFRLAPAGG</sequence>
<feature type="region of interest" description="Disordered" evidence="1">
    <location>
        <begin position="678"/>
        <end position="712"/>
    </location>
</feature>
<evidence type="ECO:0000313" key="4">
    <source>
        <dbReference type="EMBL" id="GII80508.1"/>
    </source>
</evidence>
<feature type="region of interest" description="Disordered" evidence="1">
    <location>
        <begin position="307"/>
        <end position="611"/>
    </location>
</feature>
<evidence type="ECO:0000256" key="2">
    <source>
        <dbReference type="SAM" id="Phobius"/>
    </source>
</evidence>
<feature type="compositionally biased region" description="Basic and acidic residues" evidence="1">
    <location>
        <begin position="391"/>
        <end position="401"/>
    </location>
</feature>
<dbReference type="Proteomes" id="UP000655287">
    <property type="component" value="Unassembled WGS sequence"/>
</dbReference>
<feature type="domain" description="Outer membrane channel protein CpnT-like N-terminal" evidence="3">
    <location>
        <begin position="9"/>
        <end position="149"/>
    </location>
</feature>
<dbReference type="EMBL" id="BOOU01000074">
    <property type="protein sequence ID" value="GII80508.1"/>
    <property type="molecule type" value="Genomic_DNA"/>
</dbReference>
<keyword evidence="2" id="KW-0472">Membrane</keyword>
<feature type="region of interest" description="Disordered" evidence="1">
    <location>
        <begin position="947"/>
        <end position="979"/>
    </location>
</feature>
<dbReference type="PANTHER" id="PTHR45725:SF18">
    <property type="entry name" value="ORC1-LIKE AAA ATPASE DOMAIN-CONTAINING PROTEIN"/>
    <property type="match status" value="1"/>
</dbReference>
<feature type="compositionally biased region" description="Low complexity" evidence="1">
    <location>
        <begin position="510"/>
        <end position="528"/>
    </location>
</feature>
<evidence type="ECO:0000256" key="1">
    <source>
        <dbReference type="SAM" id="MobiDB-lite"/>
    </source>
</evidence>
<dbReference type="PANTHER" id="PTHR45725">
    <property type="entry name" value="FORMIN HOMOLOGY 2 FAMILY MEMBER"/>
    <property type="match status" value="1"/>
</dbReference>
<dbReference type="Pfam" id="PF25547">
    <property type="entry name" value="WXG100_2"/>
    <property type="match status" value="1"/>
</dbReference>
<protein>
    <recommendedName>
        <fullName evidence="3">Outer membrane channel protein CpnT-like N-terminal domain-containing protein</fullName>
    </recommendedName>
</protein>